<comment type="similarity">
    <text evidence="2 4">Belongs to the Nudix hydrolase family.</text>
</comment>
<dbReference type="PANTHER" id="PTHR43046">
    <property type="entry name" value="GDP-MANNOSE MANNOSYL HYDROLASE"/>
    <property type="match status" value="1"/>
</dbReference>
<evidence type="ECO:0000256" key="3">
    <source>
        <dbReference type="ARBA" id="ARBA00022801"/>
    </source>
</evidence>
<evidence type="ECO:0000313" key="7">
    <source>
        <dbReference type="Proteomes" id="UP001162834"/>
    </source>
</evidence>
<dbReference type="EC" id="3.6.1.22" evidence="6"/>
<dbReference type="KEGG" id="sbae:DSM104329_04049"/>
<evidence type="ECO:0000313" key="6">
    <source>
        <dbReference type="EMBL" id="UGS37629.1"/>
    </source>
</evidence>
<reference evidence="6" key="1">
    <citation type="journal article" date="2022" name="Int. J. Syst. Evol. Microbiol.">
        <title>Pseudomonas aegrilactucae sp. nov. and Pseudomonas morbosilactucae sp. nov., pathogens causing bacterial rot of lettuce in Japan.</title>
        <authorList>
            <person name="Sawada H."/>
            <person name="Fujikawa T."/>
            <person name="Satou M."/>
        </authorList>
    </citation>
    <scope>NUCLEOTIDE SEQUENCE</scope>
    <source>
        <strain evidence="6">0166_1</strain>
    </source>
</reference>
<dbReference type="SUPFAM" id="SSF55811">
    <property type="entry name" value="Nudix"/>
    <property type="match status" value="1"/>
</dbReference>
<dbReference type="Gene3D" id="3.90.79.10">
    <property type="entry name" value="Nucleoside Triphosphate Pyrophosphohydrolase"/>
    <property type="match status" value="1"/>
</dbReference>
<feature type="domain" description="Nudix hydrolase" evidence="5">
    <location>
        <begin position="36"/>
        <end position="165"/>
    </location>
</feature>
<dbReference type="InterPro" id="IPR020476">
    <property type="entry name" value="Nudix_hydrolase"/>
</dbReference>
<name>A0A9E6Y017_9ACTN</name>
<dbReference type="PROSITE" id="PS51462">
    <property type="entry name" value="NUDIX"/>
    <property type="match status" value="1"/>
</dbReference>
<dbReference type="EMBL" id="CP087164">
    <property type="protein sequence ID" value="UGS37629.1"/>
    <property type="molecule type" value="Genomic_DNA"/>
</dbReference>
<protein>
    <submittedName>
        <fullName evidence="6">NADH pyrophosphatase</fullName>
        <ecNumber evidence="6">3.6.1.22</ecNumber>
    </submittedName>
</protein>
<keyword evidence="3 4" id="KW-0378">Hydrolase</keyword>
<dbReference type="InterPro" id="IPR020084">
    <property type="entry name" value="NUDIX_hydrolase_CS"/>
</dbReference>
<evidence type="ECO:0000256" key="1">
    <source>
        <dbReference type="ARBA" id="ARBA00001946"/>
    </source>
</evidence>
<gene>
    <name evidence="6" type="primary">nudC_1</name>
    <name evidence="6" type="ORF">DSM104329_04049</name>
</gene>
<dbReference type="PRINTS" id="PR00502">
    <property type="entry name" value="NUDIXFAMILY"/>
</dbReference>
<dbReference type="PROSITE" id="PS00893">
    <property type="entry name" value="NUDIX_BOX"/>
    <property type="match status" value="1"/>
</dbReference>
<dbReference type="CDD" id="cd02883">
    <property type="entry name" value="NUDIX_Hydrolase"/>
    <property type="match status" value="1"/>
</dbReference>
<organism evidence="6 7">
    <name type="scientific">Capillimicrobium parvum</name>
    <dbReference type="NCBI Taxonomy" id="2884022"/>
    <lineage>
        <taxon>Bacteria</taxon>
        <taxon>Bacillati</taxon>
        <taxon>Actinomycetota</taxon>
        <taxon>Thermoleophilia</taxon>
        <taxon>Solirubrobacterales</taxon>
        <taxon>Capillimicrobiaceae</taxon>
        <taxon>Capillimicrobium</taxon>
    </lineage>
</organism>
<proteinExistence type="inferred from homology"/>
<sequence length="176" mass="19153">MPEFRFCPLCAAALRPVPAGPDSGRPSCPEGHFVHYENPAVTAFAFVRDEGGRYLTLRRAREPYAGSWDLPGGFVEPGETPADAIRREVREETGLDVGPERILGAFASQYGDDGRWTVDIGFECAVTGGRWRLDPESTDAAWHAVDELPRLAFAGERAGLLALRAGGARRGVKDRV</sequence>
<evidence type="ECO:0000259" key="5">
    <source>
        <dbReference type="PROSITE" id="PS51462"/>
    </source>
</evidence>
<dbReference type="AlphaFoldDB" id="A0A9E6Y017"/>
<evidence type="ECO:0000256" key="2">
    <source>
        <dbReference type="ARBA" id="ARBA00005582"/>
    </source>
</evidence>
<dbReference type="PANTHER" id="PTHR43046:SF14">
    <property type="entry name" value="MUTT_NUDIX FAMILY PROTEIN"/>
    <property type="match status" value="1"/>
</dbReference>
<dbReference type="InterPro" id="IPR015797">
    <property type="entry name" value="NUDIX_hydrolase-like_dom_sf"/>
</dbReference>
<dbReference type="GO" id="GO:0016787">
    <property type="term" value="F:hydrolase activity"/>
    <property type="evidence" value="ECO:0007669"/>
    <property type="project" value="UniProtKB-KW"/>
</dbReference>
<dbReference type="Proteomes" id="UP001162834">
    <property type="component" value="Chromosome"/>
</dbReference>
<dbReference type="RefSeq" id="WP_259311678.1">
    <property type="nucleotide sequence ID" value="NZ_CP087164.1"/>
</dbReference>
<accession>A0A9E6Y017</accession>
<evidence type="ECO:0000256" key="4">
    <source>
        <dbReference type="RuleBase" id="RU003476"/>
    </source>
</evidence>
<dbReference type="Pfam" id="PF00293">
    <property type="entry name" value="NUDIX"/>
    <property type="match status" value="1"/>
</dbReference>
<dbReference type="InterPro" id="IPR000086">
    <property type="entry name" value="NUDIX_hydrolase_dom"/>
</dbReference>
<comment type="cofactor">
    <cofactor evidence="1">
        <name>Mg(2+)</name>
        <dbReference type="ChEBI" id="CHEBI:18420"/>
    </cofactor>
</comment>
<keyword evidence="7" id="KW-1185">Reference proteome</keyword>